<dbReference type="InterPro" id="IPR003599">
    <property type="entry name" value="Ig_sub"/>
</dbReference>
<dbReference type="PANTHER" id="PTHR23278:SF19">
    <property type="entry name" value="OBSCURIN"/>
    <property type="match status" value="1"/>
</dbReference>
<dbReference type="SUPFAM" id="SSF48726">
    <property type="entry name" value="Immunoglobulin"/>
    <property type="match status" value="1"/>
</dbReference>
<dbReference type="Proteomes" id="UP000821866">
    <property type="component" value="Chromosome 8"/>
</dbReference>
<evidence type="ECO:0000259" key="1">
    <source>
        <dbReference type="PROSITE" id="PS50835"/>
    </source>
</evidence>
<dbReference type="PROSITE" id="PS50835">
    <property type="entry name" value="IG_LIKE"/>
    <property type="match status" value="1"/>
</dbReference>
<dbReference type="AlphaFoldDB" id="A0A9J6D8Q9"/>
<reference evidence="2" key="2">
    <citation type="submission" date="2021-09" db="EMBL/GenBank/DDBJ databases">
        <authorList>
            <person name="Jia N."/>
            <person name="Wang J."/>
            <person name="Shi W."/>
            <person name="Du L."/>
            <person name="Sun Y."/>
            <person name="Zhan W."/>
            <person name="Jiang J."/>
            <person name="Wang Q."/>
            <person name="Zhang B."/>
            <person name="Ji P."/>
            <person name="Sakyi L.B."/>
            <person name="Cui X."/>
            <person name="Yuan T."/>
            <person name="Jiang B."/>
            <person name="Yang W."/>
            <person name="Lam T.T.-Y."/>
            <person name="Chang Q."/>
            <person name="Ding S."/>
            <person name="Wang X."/>
            <person name="Zhu J."/>
            <person name="Ruan X."/>
            <person name="Zhao L."/>
            <person name="Wei J."/>
            <person name="Que T."/>
            <person name="Du C."/>
            <person name="Cheng J."/>
            <person name="Dai P."/>
            <person name="Han X."/>
            <person name="Huang E."/>
            <person name="Gao Y."/>
            <person name="Liu J."/>
            <person name="Shao H."/>
            <person name="Ye R."/>
            <person name="Li L."/>
            <person name="Wei W."/>
            <person name="Wang X."/>
            <person name="Wang C."/>
            <person name="Huo Q."/>
            <person name="Li W."/>
            <person name="Guo W."/>
            <person name="Chen H."/>
            <person name="Chen S."/>
            <person name="Zhou L."/>
            <person name="Zhou L."/>
            <person name="Ni X."/>
            <person name="Tian J."/>
            <person name="Zhou Y."/>
            <person name="Sheng Y."/>
            <person name="Liu T."/>
            <person name="Pan Y."/>
            <person name="Xia L."/>
            <person name="Li J."/>
            <person name="Zhao F."/>
            <person name="Cao W."/>
        </authorList>
    </citation>
    <scope>NUCLEOTIDE SEQUENCE</scope>
    <source>
        <strain evidence="2">Rmic-2018</strain>
        <tissue evidence="2">Larvae</tissue>
    </source>
</reference>
<comment type="caution">
    <text evidence="2">The sequence shown here is derived from an EMBL/GenBank/DDBJ whole genome shotgun (WGS) entry which is preliminary data.</text>
</comment>
<dbReference type="EMBL" id="JABSTU010000010">
    <property type="protein sequence ID" value="KAH8018361.1"/>
    <property type="molecule type" value="Genomic_DNA"/>
</dbReference>
<dbReference type="Gene3D" id="2.60.40.10">
    <property type="entry name" value="Immunoglobulins"/>
    <property type="match status" value="1"/>
</dbReference>
<dbReference type="PANTHER" id="PTHR23278">
    <property type="entry name" value="SIDESTEP PROTEIN"/>
    <property type="match status" value="1"/>
</dbReference>
<dbReference type="Pfam" id="PF07686">
    <property type="entry name" value="V-set"/>
    <property type="match status" value="1"/>
</dbReference>
<feature type="domain" description="Ig-like" evidence="1">
    <location>
        <begin position="30"/>
        <end position="131"/>
    </location>
</feature>
<organism evidence="2 3">
    <name type="scientific">Rhipicephalus microplus</name>
    <name type="common">Cattle tick</name>
    <name type="synonym">Boophilus microplus</name>
    <dbReference type="NCBI Taxonomy" id="6941"/>
    <lineage>
        <taxon>Eukaryota</taxon>
        <taxon>Metazoa</taxon>
        <taxon>Ecdysozoa</taxon>
        <taxon>Arthropoda</taxon>
        <taxon>Chelicerata</taxon>
        <taxon>Arachnida</taxon>
        <taxon>Acari</taxon>
        <taxon>Parasitiformes</taxon>
        <taxon>Ixodida</taxon>
        <taxon>Ixodoidea</taxon>
        <taxon>Ixodidae</taxon>
        <taxon>Rhipicephalinae</taxon>
        <taxon>Rhipicephalus</taxon>
        <taxon>Boophilus</taxon>
    </lineage>
</organism>
<dbReference type="VEuPathDB" id="VectorBase:LOC119176882"/>
<evidence type="ECO:0000313" key="2">
    <source>
        <dbReference type="EMBL" id="KAH8018361.1"/>
    </source>
</evidence>
<proteinExistence type="predicted"/>
<name>A0A9J6D8Q9_RHIMP</name>
<evidence type="ECO:0000313" key="3">
    <source>
        <dbReference type="Proteomes" id="UP000821866"/>
    </source>
</evidence>
<dbReference type="InterPro" id="IPR007110">
    <property type="entry name" value="Ig-like_dom"/>
</dbReference>
<protein>
    <recommendedName>
        <fullName evidence="1">Ig-like domain-containing protein</fullName>
    </recommendedName>
</protein>
<keyword evidence="3" id="KW-1185">Reference proteome</keyword>
<dbReference type="SMART" id="SM00409">
    <property type="entry name" value="IG"/>
    <property type="match status" value="1"/>
</dbReference>
<dbReference type="InterPro" id="IPR013106">
    <property type="entry name" value="Ig_V-set"/>
</dbReference>
<reference evidence="2" key="1">
    <citation type="journal article" date="2020" name="Cell">
        <title>Large-Scale Comparative Analyses of Tick Genomes Elucidate Their Genetic Diversity and Vector Capacities.</title>
        <authorList>
            <consortium name="Tick Genome and Microbiome Consortium (TIGMIC)"/>
            <person name="Jia N."/>
            <person name="Wang J."/>
            <person name="Shi W."/>
            <person name="Du L."/>
            <person name="Sun Y."/>
            <person name="Zhan W."/>
            <person name="Jiang J.F."/>
            <person name="Wang Q."/>
            <person name="Zhang B."/>
            <person name="Ji P."/>
            <person name="Bell-Sakyi L."/>
            <person name="Cui X.M."/>
            <person name="Yuan T.T."/>
            <person name="Jiang B.G."/>
            <person name="Yang W.F."/>
            <person name="Lam T.T."/>
            <person name="Chang Q.C."/>
            <person name="Ding S.J."/>
            <person name="Wang X.J."/>
            <person name="Zhu J.G."/>
            <person name="Ruan X.D."/>
            <person name="Zhao L."/>
            <person name="Wei J.T."/>
            <person name="Ye R.Z."/>
            <person name="Que T.C."/>
            <person name="Du C.H."/>
            <person name="Zhou Y.H."/>
            <person name="Cheng J.X."/>
            <person name="Dai P.F."/>
            <person name="Guo W.B."/>
            <person name="Han X.H."/>
            <person name="Huang E.J."/>
            <person name="Li L.F."/>
            <person name="Wei W."/>
            <person name="Gao Y.C."/>
            <person name="Liu J.Z."/>
            <person name="Shao H.Z."/>
            <person name="Wang X."/>
            <person name="Wang C.C."/>
            <person name="Yang T.C."/>
            <person name="Huo Q.B."/>
            <person name="Li W."/>
            <person name="Chen H.Y."/>
            <person name="Chen S.E."/>
            <person name="Zhou L.G."/>
            <person name="Ni X.B."/>
            <person name="Tian J.H."/>
            <person name="Sheng Y."/>
            <person name="Liu T."/>
            <person name="Pan Y.S."/>
            <person name="Xia L.Y."/>
            <person name="Li J."/>
            <person name="Zhao F."/>
            <person name="Cao W.C."/>
        </authorList>
    </citation>
    <scope>NUCLEOTIDE SEQUENCE</scope>
    <source>
        <strain evidence="2">Rmic-2018</strain>
    </source>
</reference>
<dbReference type="InterPro" id="IPR036179">
    <property type="entry name" value="Ig-like_dom_sf"/>
</dbReference>
<sequence>MSVSDGAAGSTEHDANAFAFDLAVTVLLTEGATADLPCDLGPRSDPAVKVWWHRADDPTTALYTLDPPPGRRGNLMQARHSVAEPLRGRAHFSVVRRPALLSISALRYEDHGLYVCNVEYKHGSRRSYDVELHIVAELSAKPKLNLFWMNASQCKMEFMDLDFSK</sequence>
<dbReference type="InterPro" id="IPR013783">
    <property type="entry name" value="Ig-like_fold"/>
</dbReference>
<gene>
    <name evidence="2" type="ORF">HPB51_003531</name>
</gene>
<accession>A0A9J6D8Q9</accession>